<dbReference type="GO" id="GO:0005524">
    <property type="term" value="F:ATP binding"/>
    <property type="evidence" value="ECO:0007669"/>
    <property type="project" value="UniProtKB-KW"/>
</dbReference>
<dbReference type="Proteomes" id="UP000070544">
    <property type="component" value="Unassembled WGS sequence"/>
</dbReference>
<dbReference type="AlphaFoldDB" id="A0A139AF39"/>
<feature type="transmembrane region" description="Helical" evidence="13">
    <location>
        <begin position="12"/>
        <end position="30"/>
    </location>
</feature>
<name>A0A139AF39_GONPJ</name>
<evidence type="ECO:0000256" key="3">
    <source>
        <dbReference type="ARBA" id="ARBA00022692"/>
    </source>
</evidence>
<evidence type="ECO:0000256" key="11">
    <source>
        <dbReference type="ARBA" id="ARBA00048778"/>
    </source>
</evidence>
<comment type="similarity">
    <text evidence="2">Belongs to the AAA ATPase family. BCS1 subfamily.</text>
</comment>
<evidence type="ECO:0000313" key="16">
    <source>
        <dbReference type="EMBL" id="KXS15184.1"/>
    </source>
</evidence>
<dbReference type="InterPro" id="IPR050747">
    <property type="entry name" value="Mitochondrial_chaperone_BCS1"/>
</dbReference>
<evidence type="ECO:0000259" key="14">
    <source>
        <dbReference type="SMART" id="SM00382"/>
    </source>
</evidence>
<evidence type="ECO:0000256" key="4">
    <source>
        <dbReference type="ARBA" id="ARBA00022741"/>
    </source>
</evidence>
<sequence length="514" mass="58253">MDLVTNSSNGTLFSLDYFPIDSFGVVGYVFRILSMIDWSNQFTTGGITLAILGTFLATLKMILNYIVEAIKRDWIITAEFSSENETFSWLMAYLADHPSSRTSTRFSVVSDITRPGDRRSESELLEASATGFGTELLPQVYYLPNPGDHIIRYRKHFLYLNRHRLPISPEDWGGQPKEVISISAFGSRSIIEQLVTECQKKWIETEKGRTVIYSADQYGGWRRMRSRPIRPLSTIVLDRGVKNLIVRDAIEFLKSEKWYGDRGIPYRRGYLFHGYPGTGKTSIIAALAGHLRFNIYVISLSNRALTDDNLVELMSLTPPHCILLLEDVDVAFKTREKESEDKSKGASGGGSDSTSRSLTFSGLLNAIDGVAAQEGRILCMTTNHIDRLDPALIRPGRIDVRVLFDRASKWQSRQLFRNFFSPASTPDLEKEPELLTREELYSLAEEFASRIPEREYSMAELQVFLMSHKYSPRLAVKNIDGLLEVRLRAKTPDPASEEHNSEERYDKNTNSSVA</sequence>
<protein>
    <submittedName>
        <fullName evidence="16">p-loop containing nucleoside triphosphate hydrolase protein</fullName>
    </submittedName>
</protein>
<keyword evidence="7" id="KW-0067">ATP-binding</keyword>
<dbReference type="GO" id="GO:0005743">
    <property type="term" value="C:mitochondrial inner membrane"/>
    <property type="evidence" value="ECO:0007669"/>
    <property type="project" value="UniProtKB-SubCell"/>
</dbReference>
<feature type="region of interest" description="Disordered" evidence="12">
    <location>
        <begin position="490"/>
        <end position="514"/>
    </location>
</feature>
<dbReference type="InterPro" id="IPR014851">
    <property type="entry name" value="BCS1_N"/>
</dbReference>
<dbReference type="InterPro" id="IPR003959">
    <property type="entry name" value="ATPase_AAA_core"/>
</dbReference>
<dbReference type="CDD" id="cd19510">
    <property type="entry name" value="RecA-like_BCS1"/>
    <property type="match status" value="1"/>
</dbReference>
<dbReference type="PANTHER" id="PTHR23070">
    <property type="entry name" value="BCS1 AAA-TYPE ATPASE"/>
    <property type="match status" value="1"/>
</dbReference>
<dbReference type="InterPro" id="IPR057495">
    <property type="entry name" value="AAA_lid_BCS1"/>
</dbReference>
<evidence type="ECO:0000256" key="13">
    <source>
        <dbReference type="SAM" id="Phobius"/>
    </source>
</evidence>
<dbReference type="InterPro" id="IPR003593">
    <property type="entry name" value="AAA+_ATPase"/>
</dbReference>
<feature type="transmembrane region" description="Helical" evidence="13">
    <location>
        <begin position="42"/>
        <end position="63"/>
    </location>
</feature>
<evidence type="ECO:0000313" key="17">
    <source>
        <dbReference type="Proteomes" id="UP000070544"/>
    </source>
</evidence>
<dbReference type="Pfam" id="PF00004">
    <property type="entry name" value="AAA"/>
    <property type="match status" value="1"/>
</dbReference>
<dbReference type="EMBL" id="KQ965764">
    <property type="protein sequence ID" value="KXS15184.1"/>
    <property type="molecule type" value="Genomic_DNA"/>
</dbReference>
<keyword evidence="8 13" id="KW-1133">Transmembrane helix</keyword>
<organism evidence="16 17">
    <name type="scientific">Gonapodya prolifera (strain JEL478)</name>
    <name type="common">Monoblepharis prolifera</name>
    <dbReference type="NCBI Taxonomy" id="1344416"/>
    <lineage>
        <taxon>Eukaryota</taxon>
        <taxon>Fungi</taxon>
        <taxon>Fungi incertae sedis</taxon>
        <taxon>Chytridiomycota</taxon>
        <taxon>Chytridiomycota incertae sedis</taxon>
        <taxon>Monoblepharidomycetes</taxon>
        <taxon>Monoblepharidales</taxon>
        <taxon>Gonapodyaceae</taxon>
        <taxon>Gonapodya</taxon>
    </lineage>
</organism>
<dbReference type="SMART" id="SM00382">
    <property type="entry name" value="AAA"/>
    <property type="match status" value="1"/>
</dbReference>
<dbReference type="SUPFAM" id="SSF52540">
    <property type="entry name" value="P-loop containing nucleoside triphosphate hydrolases"/>
    <property type="match status" value="1"/>
</dbReference>
<evidence type="ECO:0000256" key="9">
    <source>
        <dbReference type="ARBA" id="ARBA00023128"/>
    </source>
</evidence>
<dbReference type="Pfam" id="PF08740">
    <property type="entry name" value="BCS1_N"/>
    <property type="match status" value="1"/>
</dbReference>
<evidence type="ECO:0000256" key="2">
    <source>
        <dbReference type="ARBA" id="ARBA00007448"/>
    </source>
</evidence>
<keyword evidence="17" id="KW-1185">Reference proteome</keyword>
<keyword evidence="3 13" id="KW-0812">Transmembrane</keyword>
<dbReference type="OMA" id="WIITAEF"/>
<evidence type="ECO:0000256" key="7">
    <source>
        <dbReference type="ARBA" id="ARBA00022840"/>
    </source>
</evidence>
<evidence type="ECO:0000256" key="1">
    <source>
        <dbReference type="ARBA" id="ARBA00004434"/>
    </source>
</evidence>
<keyword evidence="6 16" id="KW-0378">Hydrolase</keyword>
<accession>A0A139AF39</accession>
<dbReference type="Pfam" id="PF25426">
    <property type="entry name" value="AAA_lid_BCS1"/>
    <property type="match status" value="1"/>
</dbReference>
<keyword evidence="4" id="KW-0547">Nucleotide-binding</keyword>
<proteinExistence type="inferred from homology"/>
<dbReference type="STRING" id="1344416.A0A139AF39"/>
<dbReference type="GO" id="GO:0016887">
    <property type="term" value="F:ATP hydrolysis activity"/>
    <property type="evidence" value="ECO:0007669"/>
    <property type="project" value="InterPro"/>
</dbReference>
<dbReference type="OrthoDB" id="10251412at2759"/>
<evidence type="ECO:0000256" key="5">
    <source>
        <dbReference type="ARBA" id="ARBA00022792"/>
    </source>
</evidence>
<evidence type="ECO:0000259" key="15">
    <source>
        <dbReference type="SMART" id="SM01024"/>
    </source>
</evidence>
<comment type="catalytic activity">
    <reaction evidence="11">
        <text>ATP + H2O = ADP + phosphate + H(+)</text>
        <dbReference type="Rhea" id="RHEA:13065"/>
        <dbReference type="ChEBI" id="CHEBI:15377"/>
        <dbReference type="ChEBI" id="CHEBI:15378"/>
        <dbReference type="ChEBI" id="CHEBI:30616"/>
        <dbReference type="ChEBI" id="CHEBI:43474"/>
        <dbReference type="ChEBI" id="CHEBI:456216"/>
    </reaction>
    <physiologicalReaction direction="left-to-right" evidence="11">
        <dbReference type="Rhea" id="RHEA:13066"/>
    </physiologicalReaction>
</comment>
<evidence type="ECO:0000256" key="10">
    <source>
        <dbReference type="ARBA" id="ARBA00023136"/>
    </source>
</evidence>
<dbReference type="InterPro" id="IPR027417">
    <property type="entry name" value="P-loop_NTPase"/>
</dbReference>
<evidence type="ECO:0000256" key="6">
    <source>
        <dbReference type="ARBA" id="ARBA00022801"/>
    </source>
</evidence>
<evidence type="ECO:0000256" key="8">
    <source>
        <dbReference type="ARBA" id="ARBA00022989"/>
    </source>
</evidence>
<feature type="domain" description="BCS1 N-terminal" evidence="15">
    <location>
        <begin position="50"/>
        <end position="235"/>
    </location>
</feature>
<keyword evidence="5" id="KW-0999">Mitochondrion inner membrane</keyword>
<keyword evidence="10 13" id="KW-0472">Membrane</keyword>
<dbReference type="Gene3D" id="3.40.50.300">
    <property type="entry name" value="P-loop containing nucleotide triphosphate hydrolases"/>
    <property type="match status" value="1"/>
</dbReference>
<gene>
    <name evidence="16" type="ORF">M427DRAFT_112214</name>
</gene>
<reference evidence="16 17" key="1">
    <citation type="journal article" date="2015" name="Genome Biol. Evol.">
        <title>Phylogenomic analyses indicate that early fungi evolved digesting cell walls of algal ancestors of land plants.</title>
        <authorList>
            <person name="Chang Y."/>
            <person name="Wang S."/>
            <person name="Sekimoto S."/>
            <person name="Aerts A.L."/>
            <person name="Choi C."/>
            <person name="Clum A."/>
            <person name="LaButti K.M."/>
            <person name="Lindquist E.A."/>
            <person name="Yee Ngan C."/>
            <person name="Ohm R.A."/>
            <person name="Salamov A.A."/>
            <person name="Grigoriev I.V."/>
            <person name="Spatafora J.W."/>
            <person name="Berbee M.L."/>
        </authorList>
    </citation>
    <scope>NUCLEOTIDE SEQUENCE [LARGE SCALE GENOMIC DNA]</scope>
    <source>
        <strain evidence="16 17">JEL478</strain>
    </source>
</reference>
<feature type="domain" description="AAA+ ATPase" evidence="14">
    <location>
        <begin position="266"/>
        <end position="408"/>
    </location>
</feature>
<feature type="compositionally biased region" description="Basic and acidic residues" evidence="12">
    <location>
        <begin position="490"/>
        <end position="507"/>
    </location>
</feature>
<dbReference type="SMART" id="SM01024">
    <property type="entry name" value="BCS1_N"/>
    <property type="match status" value="1"/>
</dbReference>
<feature type="region of interest" description="Disordered" evidence="12">
    <location>
        <begin position="336"/>
        <end position="356"/>
    </location>
</feature>
<keyword evidence="9" id="KW-0496">Mitochondrion</keyword>
<evidence type="ECO:0000256" key="12">
    <source>
        <dbReference type="SAM" id="MobiDB-lite"/>
    </source>
</evidence>
<comment type="subcellular location">
    <subcellularLocation>
        <location evidence="1">Mitochondrion inner membrane</location>
        <topology evidence="1">Single-pass membrane protein</topology>
    </subcellularLocation>
</comment>